<feature type="active site" description="Proton acceptor" evidence="4">
    <location>
        <position position="83"/>
    </location>
</feature>
<dbReference type="PANTHER" id="PTHR43213">
    <property type="entry name" value="BIFUNCTIONAL DTTP/UTP PYROPHOSPHATASE/METHYLTRANSFERASE PROTEIN-RELATED"/>
    <property type="match status" value="1"/>
</dbReference>
<name>A0A916X8D5_9HYPH</name>
<reference evidence="5" key="2">
    <citation type="submission" date="2020-09" db="EMBL/GenBank/DDBJ databases">
        <authorList>
            <person name="Sun Q."/>
            <person name="Zhou Y."/>
        </authorList>
    </citation>
    <scope>NUCLEOTIDE SEQUENCE</scope>
    <source>
        <strain evidence="5">CGMCC 1.12919</strain>
    </source>
</reference>
<evidence type="ECO:0000256" key="4">
    <source>
        <dbReference type="HAMAP-Rule" id="MF_00528"/>
    </source>
</evidence>
<comment type="caution">
    <text evidence="5">The sequence shown here is derived from an EMBL/GenBank/DDBJ whole genome shotgun (WGS) entry which is preliminary data.</text>
</comment>
<comment type="function">
    <text evidence="4">Nucleoside triphosphate pyrophosphatase. May have a dual role in cell division arrest and in preventing the incorporation of modified nucleotides into cellular nucleic acids.</text>
</comment>
<comment type="catalytic activity">
    <reaction evidence="4">
        <text>a 2'-deoxyribonucleoside 5'-triphosphate + H2O = a 2'-deoxyribonucleoside 5'-phosphate + diphosphate + H(+)</text>
        <dbReference type="Rhea" id="RHEA:44644"/>
        <dbReference type="ChEBI" id="CHEBI:15377"/>
        <dbReference type="ChEBI" id="CHEBI:15378"/>
        <dbReference type="ChEBI" id="CHEBI:33019"/>
        <dbReference type="ChEBI" id="CHEBI:61560"/>
        <dbReference type="ChEBI" id="CHEBI:65317"/>
        <dbReference type="EC" id="3.6.1.9"/>
    </reaction>
</comment>
<dbReference type="SUPFAM" id="SSF52972">
    <property type="entry name" value="ITPase-like"/>
    <property type="match status" value="1"/>
</dbReference>
<evidence type="ECO:0000256" key="3">
    <source>
        <dbReference type="ARBA" id="ARBA00023080"/>
    </source>
</evidence>
<keyword evidence="4" id="KW-0963">Cytoplasm</keyword>
<evidence type="ECO:0000256" key="1">
    <source>
        <dbReference type="ARBA" id="ARBA00001968"/>
    </source>
</evidence>
<reference evidence="5" key="1">
    <citation type="journal article" date="2014" name="Int. J. Syst. Evol. Microbiol.">
        <title>Complete genome sequence of Corynebacterium casei LMG S-19264T (=DSM 44701T), isolated from a smear-ripened cheese.</title>
        <authorList>
            <consortium name="US DOE Joint Genome Institute (JGI-PGF)"/>
            <person name="Walter F."/>
            <person name="Albersmeier A."/>
            <person name="Kalinowski J."/>
            <person name="Ruckert C."/>
        </authorList>
    </citation>
    <scope>NUCLEOTIDE SEQUENCE</scope>
    <source>
        <strain evidence="5">CGMCC 1.12919</strain>
    </source>
</reference>
<dbReference type="InterPro" id="IPR003697">
    <property type="entry name" value="Maf-like"/>
</dbReference>
<dbReference type="GO" id="GO:0009117">
    <property type="term" value="P:nucleotide metabolic process"/>
    <property type="evidence" value="ECO:0007669"/>
    <property type="project" value="UniProtKB-KW"/>
</dbReference>
<dbReference type="EC" id="3.6.1.9" evidence="4"/>
<evidence type="ECO:0000256" key="2">
    <source>
        <dbReference type="ARBA" id="ARBA00022801"/>
    </source>
</evidence>
<comment type="cofactor">
    <cofactor evidence="1 4">
        <name>a divalent metal cation</name>
        <dbReference type="ChEBI" id="CHEBI:60240"/>
    </cofactor>
</comment>
<dbReference type="RefSeq" id="WP_188607819.1">
    <property type="nucleotide sequence ID" value="NZ_BMGG01000001.1"/>
</dbReference>
<dbReference type="PIRSF" id="PIRSF006305">
    <property type="entry name" value="Maf"/>
    <property type="match status" value="1"/>
</dbReference>
<comment type="catalytic activity">
    <reaction evidence="4">
        <text>a ribonucleoside 5'-triphosphate + H2O = a ribonucleoside 5'-phosphate + diphosphate + H(+)</text>
        <dbReference type="Rhea" id="RHEA:23996"/>
        <dbReference type="ChEBI" id="CHEBI:15377"/>
        <dbReference type="ChEBI" id="CHEBI:15378"/>
        <dbReference type="ChEBI" id="CHEBI:33019"/>
        <dbReference type="ChEBI" id="CHEBI:58043"/>
        <dbReference type="ChEBI" id="CHEBI:61557"/>
        <dbReference type="EC" id="3.6.1.9"/>
    </reaction>
</comment>
<keyword evidence="6" id="KW-1185">Reference proteome</keyword>
<sequence>MTDPFWLDAEPLLLASTSATRRDMLRAAGLPVETTAPLVDERAIDGPARSAGTPAAGIAALLAREKALAVSRRHPERLVLGADQTLACAGRVYDKPADATAAAVQLATLAGRSHTLHSAAALARDGRVLAELNAEAELVVRPLSDAFIARYIARVGEAATRSVGGYQVEGLGVQLFEAIRGDHFTILGLPLLPLLEALRRLGALAR</sequence>
<evidence type="ECO:0000313" key="6">
    <source>
        <dbReference type="Proteomes" id="UP000637002"/>
    </source>
</evidence>
<comment type="caution">
    <text evidence="4">Lacks conserved residue(s) required for the propagation of feature annotation.</text>
</comment>
<dbReference type="Pfam" id="PF02545">
    <property type="entry name" value="Maf"/>
    <property type="match status" value="1"/>
</dbReference>
<dbReference type="Proteomes" id="UP000637002">
    <property type="component" value="Unassembled WGS sequence"/>
</dbReference>
<keyword evidence="3 4" id="KW-0546">Nucleotide metabolism</keyword>
<gene>
    <name evidence="5" type="primary">maf2</name>
    <name evidence="5" type="ORF">GCM10010994_08450</name>
</gene>
<keyword evidence="2 4" id="KW-0378">Hydrolase</keyword>
<dbReference type="HAMAP" id="MF_00528">
    <property type="entry name" value="Maf"/>
    <property type="match status" value="1"/>
</dbReference>
<evidence type="ECO:0000313" key="5">
    <source>
        <dbReference type="EMBL" id="GGC51628.1"/>
    </source>
</evidence>
<dbReference type="EMBL" id="BMGG01000001">
    <property type="protein sequence ID" value="GGC51628.1"/>
    <property type="molecule type" value="Genomic_DNA"/>
</dbReference>
<dbReference type="GO" id="GO:0005737">
    <property type="term" value="C:cytoplasm"/>
    <property type="evidence" value="ECO:0007669"/>
    <property type="project" value="UniProtKB-SubCell"/>
</dbReference>
<accession>A0A916X8D5</accession>
<comment type="similarity">
    <text evidence="4">Belongs to the Maf family.</text>
</comment>
<protein>
    <recommendedName>
        <fullName evidence="4">Nucleoside triphosphate pyrophosphatase</fullName>
        <ecNumber evidence="4">3.6.1.9</ecNumber>
    </recommendedName>
    <alternativeName>
        <fullName evidence="4">Nucleotide pyrophosphatase</fullName>
        <shortName evidence="4">Nucleotide PPase</shortName>
    </alternativeName>
</protein>
<organism evidence="5 6">
    <name type="scientific">Chelatococcus reniformis</name>
    <dbReference type="NCBI Taxonomy" id="1494448"/>
    <lineage>
        <taxon>Bacteria</taxon>
        <taxon>Pseudomonadati</taxon>
        <taxon>Pseudomonadota</taxon>
        <taxon>Alphaproteobacteria</taxon>
        <taxon>Hyphomicrobiales</taxon>
        <taxon>Chelatococcaceae</taxon>
        <taxon>Chelatococcus</taxon>
    </lineage>
</organism>
<proteinExistence type="inferred from homology"/>
<dbReference type="GO" id="GO:0047429">
    <property type="term" value="F:nucleoside triphosphate diphosphatase activity"/>
    <property type="evidence" value="ECO:0007669"/>
    <property type="project" value="UniProtKB-EC"/>
</dbReference>
<dbReference type="InterPro" id="IPR029001">
    <property type="entry name" value="ITPase-like_fam"/>
</dbReference>
<dbReference type="AlphaFoldDB" id="A0A916X8D5"/>
<dbReference type="PANTHER" id="PTHR43213:SF5">
    <property type="entry name" value="BIFUNCTIONAL DTTP_UTP PYROPHOSPHATASE_METHYLTRANSFERASE PROTEIN-RELATED"/>
    <property type="match status" value="1"/>
</dbReference>
<dbReference type="Gene3D" id="3.90.950.10">
    <property type="match status" value="1"/>
</dbReference>
<comment type="subcellular location">
    <subcellularLocation>
        <location evidence="4">Cytoplasm</location>
    </subcellularLocation>
</comment>